<accession>A0A139H5A8</accession>
<evidence type="ECO:0000256" key="1">
    <source>
        <dbReference type="SAM" id="MobiDB-lite"/>
    </source>
</evidence>
<evidence type="ECO:0000313" key="2">
    <source>
        <dbReference type="EMBL" id="KXS97660.1"/>
    </source>
</evidence>
<reference evidence="2 3" key="1">
    <citation type="submission" date="2015-07" db="EMBL/GenBank/DDBJ databases">
        <title>Comparative genomics of the Sigatoka disease complex on banana suggests a link between parallel evolutionary changes in Pseudocercospora fijiensis and Pseudocercospora eumusae and increased virulence on the banana host.</title>
        <authorList>
            <person name="Chang T.-C."/>
            <person name="Salvucci A."/>
            <person name="Crous P.W."/>
            <person name="Stergiopoulos I."/>
        </authorList>
    </citation>
    <scope>NUCLEOTIDE SEQUENCE [LARGE SCALE GENOMIC DNA]</scope>
    <source>
        <strain evidence="2 3">CBS 114824</strain>
    </source>
</reference>
<protein>
    <submittedName>
        <fullName evidence="2">Uncharacterized protein</fullName>
    </submittedName>
</protein>
<evidence type="ECO:0000313" key="3">
    <source>
        <dbReference type="Proteomes" id="UP000070133"/>
    </source>
</evidence>
<comment type="caution">
    <text evidence="2">The sequence shown here is derived from an EMBL/GenBank/DDBJ whole genome shotgun (WGS) entry which is preliminary data.</text>
</comment>
<sequence length="193" mass="21071">MCRTPHCLLSRHVTRMKFMQGTTTDSMQRDTREIHATNFHIQGTTPNCCNTPLYTSPFNPPHSTVHAGPRPLPISNSKMSASTTPIPIPARKALSVSTSGVIPTTISRKPSVSTEMPLLIATTSAQPASDTNTSRNFTAIPSSAKANWAVGMYGDSVAYTSPFAMRYAAETEKKTRNDDGREDHSKSENDTER</sequence>
<feature type="region of interest" description="Disordered" evidence="1">
    <location>
        <begin position="170"/>
        <end position="193"/>
    </location>
</feature>
<keyword evidence="3" id="KW-1185">Reference proteome</keyword>
<dbReference type="Proteomes" id="UP000070133">
    <property type="component" value="Unassembled WGS sequence"/>
</dbReference>
<gene>
    <name evidence="2" type="ORF">AC578_10562</name>
</gene>
<organism evidence="2 3">
    <name type="scientific">Pseudocercospora eumusae</name>
    <dbReference type="NCBI Taxonomy" id="321146"/>
    <lineage>
        <taxon>Eukaryota</taxon>
        <taxon>Fungi</taxon>
        <taxon>Dikarya</taxon>
        <taxon>Ascomycota</taxon>
        <taxon>Pezizomycotina</taxon>
        <taxon>Dothideomycetes</taxon>
        <taxon>Dothideomycetidae</taxon>
        <taxon>Mycosphaerellales</taxon>
        <taxon>Mycosphaerellaceae</taxon>
        <taxon>Pseudocercospora</taxon>
    </lineage>
</organism>
<name>A0A139H5A8_9PEZI</name>
<dbReference type="AlphaFoldDB" id="A0A139H5A8"/>
<dbReference type="EMBL" id="LFZN01000137">
    <property type="protein sequence ID" value="KXS97660.1"/>
    <property type="molecule type" value="Genomic_DNA"/>
</dbReference>
<proteinExistence type="predicted"/>